<feature type="compositionally biased region" description="Low complexity" evidence="19">
    <location>
        <begin position="1787"/>
        <end position="1796"/>
    </location>
</feature>
<dbReference type="GO" id="GO:0012505">
    <property type="term" value="C:endomembrane system"/>
    <property type="evidence" value="ECO:0007669"/>
    <property type="project" value="UniProtKB-SubCell"/>
</dbReference>
<feature type="compositionally biased region" description="Polar residues" evidence="19">
    <location>
        <begin position="1588"/>
        <end position="1599"/>
    </location>
</feature>
<dbReference type="Pfam" id="PF16212">
    <property type="entry name" value="PhoLip_ATPase_C"/>
    <property type="match status" value="1"/>
</dbReference>
<keyword evidence="12 20" id="KW-1133">Transmembrane helix</keyword>
<feature type="binding site" evidence="17">
    <location>
        <position position="1215"/>
    </location>
    <ligand>
        <name>ATP</name>
        <dbReference type="ChEBI" id="CHEBI:30616"/>
    </ligand>
</feature>
<evidence type="ECO:0000256" key="13">
    <source>
        <dbReference type="ARBA" id="ARBA00023136"/>
    </source>
</evidence>
<dbReference type="STRING" id="1280837.A0A316VKG9"/>
<keyword evidence="8 17" id="KW-0547">Nucleotide-binding</keyword>
<feature type="compositionally biased region" description="Basic residues" evidence="19">
    <location>
        <begin position="94"/>
        <end position="107"/>
    </location>
</feature>
<feature type="binding site" evidence="17">
    <location>
        <position position="755"/>
    </location>
    <ligand>
        <name>ATP</name>
        <dbReference type="ChEBI" id="CHEBI:30616"/>
    </ligand>
</feature>
<evidence type="ECO:0000256" key="18">
    <source>
        <dbReference type="PIRSR" id="PIRSR606539-3"/>
    </source>
</evidence>
<keyword evidence="4" id="KW-0813">Transport</keyword>
<feature type="binding site" evidence="17">
    <location>
        <position position="986"/>
    </location>
    <ligand>
        <name>ATP</name>
        <dbReference type="ChEBI" id="CHEBI:30616"/>
    </ligand>
</feature>
<dbReference type="PANTHER" id="PTHR24092:SF180">
    <property type="entry name" value="PHOSPHOLIPID-TRANSPORTING ATPASE DNF1-RELATED"/>
    <property type="match status" value="1"/>
</dbReference>
<organism evidence="24 25">
    <name type="scientific">Meira miltonrushii</name>
    <dbReference type="NCBI Taxonomy" id="1280837"/>
    <lineage>
        <taxon>Eukaryota</taxon>
        <taxon>Fungi</taxon>
        <taxon>Dikarya</taxon>
        <taxon>Basidiomycota</taxon>
        <taxon>Ustilaginomycotina</taxon>
        <taxon>Exobasidiomycetes</taxon>
        <taxon>Exobasidiales</taxon>
        <taxon>Brachybasidiaceae</taxon>
        <taxon>Meira</taxon>
    </lineage>
</organism>
<feature type="transmembrane region" description="Helical" evidence="20">
    <location>
        <begin position="1389"/>
        <end position="1409"/>
    </location>
</feature>
<dbReference type="Pfam" id="PF16209">
    <property type="entry name" value="PhoLip_ATPase_N"/>
    <property type="match status" value="1"/>
</dbReference>
<dbReference type="GO" id="GO:0045332">
    <property type="term" value="P:phospholipid translocation"/>
    <property type="evidence" value="ECO:0007669"/>
    <property type="project" value="TreeGrafter"/>
</dbReference>
<evidence type="ECO:0000256" key="8">
    <source>
        <dbReference type="ARBA" id="ARBA00022741"/>
    </source>
</evidence>
<evidence type="ECO:0000256" key="7">
    <source>
        <dbReference type="ARBA" id="ARBA00022723"/>
    </source>
</evidence>
<feature type="transmembrane region" description="Helical" evidence="20">
    <location>
        <begin position="1352"/>
        <end position="1377"/>
    </location>
</feature>
<feature type="domain" description="P-type ATPase A" evidence="21">
    <location>
        <begin position="458"/>
        <end position="509"/>
    </location>
</feature>
<dbReference type="PROSITE" id="PS00154">
    <property type="entry name" value="ATPASE_E1_E2"/>
    <property type="match status" value="1"/>
</dbReference>
<evidence type="ECO:0000256" key="19">
    <source>
        <dbReference type="SAM" id="MobiDB-lite"/>
    </source>
</evidence>
<dbReference type="SUPFAM" id="SSF81665">
    <property type="entry name" value="Calcium ATPase, transmembrane domain M"/>
    <property type="match status" value="1"/>
</dbReference>
<dbReference type="InterPro" id="IPR036412">
    <property type="entry name" value="HAD-like_sf"/>
</dbReference>
<dbReference type="GO" id="GO:0000287">
    <property type="term" value="F:magnesium ion binding"/>
    <property type="evidence" value="ECO:0007669"/>
    <property type="project" value="InterPro"/>
</dbReference>
<sequence>MVFGSSSGVRAPQMDENGHFYDPNITSPYDVGPSNRAYISDPTHPEYDPAIDPNLQLRTVRTAAESIAESHRSEARREARQRAKRSGSILNRIGRGRTLLRKDRKAPHTPGIADLVQGELSRLRQGYSEGTGAKGTGAEGVGVPFDSAQQDETPDYPTQDTLEAAEDEAQKEATTAAPDATLRKKKKKPAKRRNVYLNIPPTSPNEVTKNGQPIARYPRNKVRTSKYTIVTFLPRFLSEQFRRMANVYFLGLVALQASSKFGATLPQIAMLPLVAILTITAIKDGLEDYRRHMLDNEVNNSAVTKLGNWRNVNQRTDPRNWFEKLIGLKNPNKISKGVRKLREKEDAIGLRVVGAQAQRDVEQGQSGDLSYAGGPLARVNTTRSGRSDSVTSGYTNNLDTIASESERGGSIMKPSLNRSTSTNVLMASSTDFGEPSRMSLPEANGVVDYHRQTPGTARWERTLWKKLEVGDVVLLRENEQVPADIVLLNSSDPDGNAFVETKNLDGETNLKVRKCLKASAGIQTEEDIEHARFVIDSEPPHANLYAYNGLLKYSKPLPKGYDTDVPMDSSAHAAQQAASRAVEPITANELLLRGCIMRNTDWVIGIVVFTGKDTKIMLNGGDTPSKRSKIEKETNVNVIVNFVILLVMCVTCAVVGGVILNWTDTSRDFYEIGATDSTSNIANAFYIFGTCLVLYQNIVPISLYISIELTKTIAAFFIYTDIDMYYEPLDHPCVPKTWGIVDDLGQIEYVFSDKTGTLTQNVMEFKKCSVNGIQYGEGVTEAMIGAMKREGKDISGFNADTQAAKMEVLKEEMVTKMNKTFKNRYLRKDKVTLISPELADTLGSATEQRRNVTNFFRALALCHTALADRADPNDPFTIEYKAQSPDEAALVAAARDVGAVFLNKNNHTIDLEVCGAPERLTPLRVLEFNSTRKRMSVIIREADGRLLMICKGADSVIYQRLRPDHPAELKAKTQSDLEDFANAGLRTLCIAYRYLEEGEYLEWAKLHDEASASLTDRDEAVDEVNEKIEVNLTLIGATALEDKLQVGVPEAIEKLHQAGIKLWILTGDKLQTAIEIGFSCNLLSSDMEIMIISADHEQGARAQLEAACNKIAASGRPIVVRPKKKGVMRKRQGEKQRFDGSNGEASDKSAFAVVVDGETLKFCLDKSLKPLFLALTTQCETVVCCRVSPAQKALTVRLVKDGIDAMTLSIGDGANDVSMIQEAHVGVGIAGLEGAQASMSADYAIGQFRYLAKLLLVHGHWNAYRIGVLHEVFFYKNLIWTFSLLLYQIFCEANATYLFDYSLVLLYNLVFTSLPVIMLGALDQDLRAPALMTFPQTYAPGREGKLYTRSQFWLACLDGVYQSIVCFGISAAAWYFFPIVNSDGISLDPLTALGSTVGACAVVCANLYCGMMVQNWSAIIWIVIILSNLSYFIWILLYSAPVWGSMFSGTAFVIMGTIQFWATLLLCVVASLLPRFTFRAWKSSFQPTYVDLVRQAWVNGDLKGRLGLRSGRLDSEKAASLMESGQKVQLYHDESTYDLTPNSHDPAVLHYSQSGAGGENTNDSYGNPQKSNDGYGKKLSVDEYAKQGNPQRNSLNVSGESAMPRATSSFSFYDPDRLPTSYTPEPGMSRTPMGTHREDEDLEDYEQNEYGVHSSNGLPTPEIYVQRASMSSTRKSKTSPYRADFDDDVINSRTALAAASSVDSFEQQFRTAFRPGEEQRQQHQPSPLHEEIADEQDREVTMSPLQRFHNRFQQNQAMTPSNSFPSVDSHDSMDALRAPMRPFAGRQQQASSASAADSEADGFHTPQGIHSPQPSGADGHQSY</sequence>
<feature type="binding site" evidence="17">
    <location>
        <position position="1066"/>
    </location>
    <ligand>
        <name>ATP</name>
        <dbReference type="ChEBI" id="CHEBI:30616"/>
    </ligand>
</feature>
<dbReference type="Pfam" id="PF00122">
    <property type="entry name" value="E1-E2_ATPase"/>
    <property type="match status" value="1"/>
</dbReference>
<feature type="region of interest" description="Disordered" evidence="19">
    <location>
        <begin position="1124"/>
        <end position="1144"/>
    </location>
</feature>
<dbReference type="GO" id="GO:0005524">
    <property type="term" value="F:ATP binding"/>
    <property type="evidence" value="ECO:0007669"/>
    <property type="project" value="UniProtKB-KW"/>
</dbReference>
<evidence type="ECO:0000313" key="24">
    <source>
        <dbReference type="EMBL" id="PWN38046.1"/>
    </source>
</evidence>
<dbReference type="InterPro" id="IPR032631">
    <property type="entry name" value="P-type_ATPase_N"/>
</dbReference>
<dbReference type="GO" id="GO:0140326">
    <property type="term" value="F:ATPase-coupled intramembrane lipid transporter activity"/>
    <property type="evidence" value="ECO:0007669"/>
    <property type="project" value="UniProtKB-EC"/>
</dbReference>
<feature type="region of interest" description="Disordered" evidence="19">
    <location>
        <begin position="127"/>
        <end position="212"/>
    </location>
</feature>
<evidence type="ECO:0000256" key="12">
    <source>
        <dbReference type="ARBA" id="ARBA00022989"/>
    </source>
</evidence>
<dbReference type="GeneID" id="37020175"/>
<dbReference type="GO" id="GO:0016887">
    <property type="term" value="F:ATP hydrolysis activity"/>
    <property type="evidence" value="ECO:0007669"/>
    <property type="project" value="InterPro"/>
</dbReference>
<feature type="binding site" evidence="17">
    <location>
        <position position="951"/>
    </location>
    <ligand>
        <name>ATP</name>
        <dbReference type="ChEBI" id="CHEBI:30616"/>
    </ligand>
</feature>
<dbReference type="InterPro" id="IPR059000">
    <property type="entry name" value="ATPase_P-type_domA"/>
</dbReference>
<evidence type="ECO:0000256" key="16">
    <source>
        <dbReference type="PIRSR" id="PIRSR606539-1"/>
    </source>
</evidence>
<feature type="transmembrane region" description="Helical" evidence="20">
    <location>
        <begin position="1302"/>
        <end position="1322"/>
    </location>
</feature>
<dbReference type="InterPro" id="IPR023299">
    <property type="entry name" value="ATPase_P-typ_cyto_dom_N"/>
</dbReference>
<feature type="compositionally biased region" description="Polar residues" evidence="19">
    <location>
        <begin position="1551"/>
        <end position="1572"/>
    </location>
</feature>
<dbReference type="PANTHER" id="PTHR24092">
    <property type="entry name" value="PROBABLE PHOSPHOLIPID-TRANSPORTING ATPASE"/>
    <property type="match status" value="1"/>
</dbReference>
<feature type="binding site" evidence="17">
    <location>
        <position position="1068"/>
    </location>
    <ligand>
        <name>ATP</name>
        <dbReference type="ChEBI" id="CHEBI:30616"/>
    </ligand>
</feature>
<dbReference type="NCBIfam" id="TIGR01652">
    <property type="entry name" value="ATPase-Plipid"/>
    <property type="match status" value="1"/>
</dbReference>
<feature type="transmembrane region" description="Helical" evidence="20">
    <location>
        <begin position="683"/>
        <end position="705"/>
    </location>
</feature>
<comment type="similarity">
    <text evidence="2">Belongs to the cation transport ATPase (P-type) (TC 3.A.3) family. Type IV subfamily.</text>
</comment>
<feature type="compositionally biased region" description="Polar residues" evidence="19">
    <location>
        <begin position="147"/>
        <end position="161"/>
    </location>
</feature>
<dbReference type="EC" id="7.6.2.1" evidence="3"/>
<evidence type="ECO:0000256" key="11">
    <source>
        <dbReference type="ARBA" id="ARBA00022967"/>
    </source>
</evidence>
<dbReference type="InParanoid" id="A0A316VKG9"/>
<dbReference type="FunCoup" id="A0A316VKG9">
    <property type="interactions" value="48"/>
</dbReference>
<evidence type="ECO:0000256" key="17">
    <source>
        <dbReference type="PIRSR" id="PIRSR606539-2"/>
    </source>
</evidence>
<feature type="compositionally biased region" description="Basic and acidic residues" evidence="19">
    <location>
        <begin position="1575"/>
        <end position="1585"/>
    </location>
</feature>
<feature type="compositionally biased region" description="Basic and acidic residues" evidence="19">
    <location>
        <begin position="68"/>
        <end position="81"/>
    </location>
</feature>
<evidence type="ECO:0000256" key="4">
    <source>
        <dbReference type="ARBA" id="ARBA00022448"/>
    </source>
</evidence>
<evidence type="ECO:0000256" key="2">
    <source>
        <dbReference type="ARBA" id="ARBA00008109"/>
    </source>
</evidence>
<dbReference type="SFLD" id="SFLDG00002">
    <property type="entry name" value="C1.7:_P-type_atpase_like"/>
    <property type="match status" value="1"/>
</dbReference>
<evidence type="ECO:0000256" key="20">
    <source>
        <dbReference type="SAM" id="Phobius"/>
    </source>
</evidence>
<dbReference type="InterPro" id="IPR023214">
    <property type="entry name" value="HAD_sf"/>
</dbReference>
<comment type="catalytic activity">
    <reaction evidence="15">
        <text>a 1,2-diacyl-sn-glycero-3-phosphoethanolamine(out) + ATP + H2O = a 1,2-diacyl-sn-glycero-3-phosphoethanolamine(in) + ADP + phosphate + H(+)</text>
        <dbReference type="Rhea" id="RHEA:66132"/>
        <dbReference type="ChEBI" id="CHEBI:15377"/>
        <dbReference type="ChEBI" id="CHEBI:15378"/>
        <dbReference type="ChEBI" id="CHEBI:30616"/>
        <dbReference type="ChEBI" id="CHEBI:43474"/>
        <dbReference type="ChEBI" id="CHEBI:64612"/>
        <dbReference type="ChEBI" id="CHEBI:456216"/>
    </reaction>
    <physiologicalReaction direction="left-to-right" evidence="15">
        <dbReference type="Rhea" id="RHEA:66133"/>
    </physiologicalReaction>
</comment>
<protein>
    <recommendedName>
        <fullName evidence="3">P-type phospholipid transporter</fullName>
        <ecNumber evidence="3">7.6.2.1</ecNumber>
    </recommendedName>
</protein>
<dbReference type="Gene3D" id="3.40.1110.10">
    <property type="entry name" value="Calcium-transporting ATPase, cytoplasmic domain N"/>
    <property type="match status" value="1"/>
</dbReference>
<keyword evidence="11" id="KW-1278">Translocase</keyword>
<evidence type="ECO:0000313" key="25">
    <source>
        <dbReference type="Proteomes" id="UP000245771"/>
    </source>
</evidence>
<feature type="binding site" evidence="17">
    <location>
        <position position="754"/>
    </location>
    <ligand>
        <name>ATP</name>
        <dbReference type="ChEBI" id="CHEBI:30616"/>
    </ligand>
</feature>
<dbReference type="Pfam" id="PF13246">
    <property type="entry name" value="Cation_ATPase"/>
    <property type="match status" value="1"/>
</dbReference>
<dbReference type="GO" id="GO:0005886">
    <property type="term" value="C:plasma membrane"/>
    <property type="evidence" value="ECO:0007669"/>
    <property type="project" value="TreeGrafter"/>
</dbReference>
<feature type="region of interest" description="Disordered" evidence="19">
    <location>
        <begin position="1754"/>
        <end position="1823"/>
    </location>
</feature>
<evidence type="ECO:0000256" key="15">
    <source>
        <dbReference type="ARBA" id="ARBA00049128"/>
    </source>
</evidence>
<evidence type="ECO:0000256" key="9">
    <source>
        <dbReference type="ARBA" id="ARBA00022840"/>
    </source>
</evidence>
<feature type="binding site" evidence="17">
    <location>
        <position position="1186"/>
    </location>
    <ligand>
        <name>ATP</name>
        <dbReference type="ChEBI" id="CHEBI:30616"/>
    </ligand>
</feature>
<dbReference type="Gene3D" id="3.40.50.1000">
    <property type="entry name" value="HAD superfamily/HAD-like"/>
    <property type="match status" value="1"/>
</dbReference>
<evidence type="ECO:0000256" key="1">
    <source>
        <dbReference type="ARBA" id="ARBA00004127"/>
    </source>
</evidence>
<feature type="transmembrane region" description="Helical" evidence="20">
    <location>
        <begin position="636"/>
        <end position="663"/>
    </location>
</feature>
<evidence type="ECO:0000256" key="5">
    <source>
        <dbReference type="ARBA" id="ARBA00022553"/>
    </source>
</evidence>
<evidence type="ECO:0000259" key="22">
    <source>
        <dbReference type="Pfam" id="PF16209"/>
    </source>
</evidence>
<keyword evidence="9 17" id="KW-0067">ATP-binding</keyword>
<dbReference type="CDD" id="cd02073">
    <property type="entry name" value="P-type_ATPase_APLT_Dnf-like"/>
    <property type="match status" value="1"/>
</dbReference>
<feature type="binding site" evidence="17">
    <location>
        <position position="1067"/>
    </location>
    <ligand>
        <name>ATP</name>
        <dbReference type="ChEBI" id="CHEBI:30616"/>
    </ligand>
</feature>
<dbReference type="FunFam" id="3.40.50.1000:FF:000014">
    <property type="entry name" value="Phospholipid-transporting ATPase"/>
    <property type="match status" value="1"/>
</dbReference>
<evidence type="ECO:0000256" key="14">
    <source>
        <dbReference type="ARBA" id="ARBA00034036"/>
    </source>
</evidence>
<dbReference type="SUPFAM" id="SSF56784">
    <property type="entry name" value="HAD-like"/>
    <property type="match status" value="1"/>
</dbReference>
<feature type="binding site" evidence="18">
    <location>
        <position position="1212"/>
    </location>
    <ligand>
        <name>Mg(2+)</name>
        <dbReference type="ChEBI" id="CHEBI:18420"/>
    </ligand>
</feature>
<dbReference type="InterPro" id="IPR023298">
    <property type="entry name" value="ATPase_P-typ_TM_dom_sf"/>
</dbReference>
<dbReference type="RefSeq" id="XP_025358348.1">
    <property type="nucleotide sequence ID" value="XM_025498394.1"/>
</dbReference>
<dbReference type="InterPro" id="IPR018303">
    <property type="entry name" value="ATPase_P-typ_P_site"/>
</dbReference>
<feature type="domain" description="P-type ATPase N-terminal" evidence="22">
    <location>
        <begin position="215"/>
        <end position="265"/>
    </location>
</feature>
<dbReference type="InterPro" id="IPR001757">
    <property type="entry name" value="P_typ_ATPase"/>
</dbReference>
<evidence type="ECO:0000259" key="23">
    <source>
        <dbReference type="Pfam" id="PF16212"/>
    </source>
</evidence>
<comment type="subcellular location">
    <subcellularLocation>
        <location evidence="1">Endomembrane system</location>
        <topology evidence="1">Multi-pass membrane protein</topology>
    </subcellularLocation>
</comment>
<feature type="binding site" evidence="17">
    <location>
        <position position="887"/>
    </location>
    <ligand>
        <name>ATP</name>
        <dbReference type="ChEBI" id="CHEBI:30616"/>
    </ligand>
</feature>
<dbReference type="Gene3D" id="2.70.150.10">
    <property type="entry name" value="Calcium-transporting ATPase, cytoplasmic transduction domain A"/>
    <property type="match status" value="1"/>
</dbReference>
<name>A0A316VKG9_9BASI</name>
<dbReference type="SUPFAM" id="SSF81660">
    <property type="entry name" value="Metal cation-transporting ATPase, ATP-binding domain N"/>
    <property type="match status" value="1"/>
</dbReference>
<dbReference type="PRINTS" id="PR00119">
    <property type="entry name" value="CATATPASE"/>
</dbReference>
<feature type="binding site" evidence="18">
    <location>
        <position position="755"/>
    </location>
    <ligand>
        <name>Mg(2+)</name>
        <dbReference type="ChEBI" id="CHEBI:18420"/>
    </ligand>
</feature>
<keyword evidence="7 18" id="KW-0479">Metal-binding</keyword>
<reference evidence="24 25" key="1">
    <citation type="journal article" date="2018" name="Mol. Biol. Evol.">
        <title>Broad Genomic Sampling Reveals a Smut Pathogenic Ancestry of the Fungal Clade Ustilaginomycotina.</title>
        <authorList>
            <person name="Kijpornyongpan T."/>
            <person name="Mondo S.J."/>
            <person name="Barry K."/>
            <person name="Sandor L."/>
            <person name="Lee J."/>
            <person name="Lipzen A."/>
            <person name="Pangilinan J."/>
            <person name="LaButti K."/>
            <person name="Hainaut M."/>
            <person name="Henrissat B."/>
            <person name="Grigoriev I.V."/>
            <person name="Spatafora J.W."/>
            <person name="Aime M.C."/>
        </authorList>
    </citation>
    <scope>NUCLEOTIDE SEQUENCE [LARGE SCALE GENOMIC DNA]</scope>
    <source>
        <strain evidence="24 25">MCA 3882</strain>
    </source>
</reference>
<dbReference type="OrthoDB" id="377733at2759"/>
<feature type="transmembrane region" description="Helical" evidence="20">
    <location>
        <begin position="1416"/>
        <end position="1437"/>
    </location>
</feature>
<dbReference type="FunFam" id="3.40.1110.10:FF:000087">
    <property type="entry name" value="Phospholipid-transporting ATPase"/>
    <property type="match status" value="1"/>
</dbReference>
<feature type="binding site" evidence="17">
    <location>
        <position position="1216"/>
    </location>
    <ligand>
        <name>ATP</name>
        <dbReference type="ChEBI" id="CHEBI:30616"/>
    </ligand>
</feature>
<keyword evidence="13 20" id="KW-0472">Membrane</keyword>
<dbReference type="InterPro" id="IPR032630">
    <property type="entry name" value="P_typ_ATPase_c"/>
</dbReference>
<feature type="active site" description="4-aspartylphosphate intermediate" evidence="16">
    <location>
        <position position="753"/>
    </location>
</feature>
<feature type="binding site" evidence="17">
    <location>
        <position position="1192"/>
    </location>
    <ligand>
        <name>ATP</name>
        <dbReference type="ChEBI" id="CHEBI:30616"/>
    </ligand>
</feature>
<comment type="catalytic activity">
    <reaction evidence="14">
        <text>ATP + H2O + phospholipidSide 1 = ADP + phosphate + phospholipidSide 2.</text>
        <dbReference type="EC" id="7.6.2.1"/>
    </reaction>
</comment>
<feature type="binding site" evidence="17">
    <location>
        <position position="928"/>
    </location>
    <ligand>
        <name>ATP</name>
        <dbReference type="ChEBI" id="CHEBI:30616"/>
    </ligand>
</feature>
<keyword evidence="6 20" id="KW-0812">Transmembrane</keyword>
<dbReference type="EMBL" id="KZ819602">
    <property type="protein sequence ID" value="PWN38046.1"/>
    <property type="molecule type" value="Genomic_DNA"/>
</dbReference>
<dbReference type="SFLD" id="SFLDS00003">
    <property type="entry name" value="Haloacid_Dehalogenase"/>
    <property type="match status" value="1"/>
</dbReference>
<keyword evidence="25" id="KW-1185">Reference proteome</keyword>
<accession>A0A316VKG9</accession>
<dbReference type="Proteomes" id="UP000245771">
    <property type="component" value="Unassembled WGS sequence"/>
</dbReference>
<comment type="cofactor">
    <cofactor evidence="18">
        <name>Mg(2+)</name>
        <dbReference type="ChEBI" id="CHEBI:18420"/>
    </cofactor>
</comment>
<dbReference type="NCBIfam" id="TIGR01494">
    <property type="entry name" value="ATPase_P-type"/>
    <property type="match status" value="2"/>
</dbReference>
<evidence type="ECO:0000256" key="3">
    <source>
        <dbReference type="ARBA" id="ARBA00012189"/>
    </source>
</evidence>
<evidence type="ECO:0000256" key="10">
    <source>
        <dbReference type="ARBA" id="ARBA00022842"/>
    </source>
</evidence>
<keyword evidence="10 18" id="KW-0460">Magnesium</keyword>
<dbReference type="SUPFAM" id="SSF81653">
    <property type="entry name" value="Calcium ATPase, transduction domain A"/>
    <property type="match status" value="1"/>
</dbReference>
<feature type="transmembrane region" description="Helical" evidence="20">
    <location>
        <begin position="1449"/>
        <end position="1473"/>
    </location>
</feature>
<feature type="compositionally biased region" description="Polar residues" evidence="19">
    <location>
        <begin position="1754"/>
        <end position="1766"/>
    </location>
</feature>
<dbReference type="InterPro" id="IPR006539">
    <property type="entry name" value="P-type_ATPase_IV"/>
</dbReference>
<evidence type="ECO:0000259" key="21">
    <source>
        <dbReference type="Pfam" id="PF00122"/>
    </source>
</evidence>
<dbReference type="InterPro" id="IPR008250">
    <property type="entry name" value="ATPase_P-typ_transduc_dom_A_sf"/>
</dbReference>
<feature type="binding site" evidence="18">
    <location>
        <position position="753"/>
    </location>
    <ligand>
        <name>Mg(2+)</name>
        <dbReference type="ChEBI" id="CHEBI:18420"/>
    </ligand>
</feature>
<feature type="binding site" evidence="18">
    <location>
        <position position="1216"/>
    </location>
    <ligand>
        <name>Mg(2+)</name>
        <dbReference type="ChEBI" id="CHEBI:18420"/>
    </ligand>
</feature>
<proteinExistence type="inferred from homology"/>
<feature type="binding site" evidence="17">
    <location>
        <position position="753"/>
    </location>
    <ligand>
        <name>ATP</name>
        <dbReference type="ChEBI" id="CHEBI:30616"/>
    </ligand>
</feature>
<gene>
    <name evidence="24" type="ORF">FA14DRAFT_159804</name>
</gene>
<dbReference type="SFLD" id="SFLDF00027">
    <property type="entry name" value="p-type_atpase"/>
    <property type="match status" value="1"/>
</dbReference>
<feature type="domain" description="P-type ATPase C-terminal" evidence="23">
    <location>
        <begin position="1239"/>
        <end position="1488"/>
    </location>
</feature>
<feature type="region of interest" description="Disordered" evidence="19">
    <location>
        <begin position="1542"/>
        <end position="1633"/>
    </location>
</feature>
<evidence type="ECO:0000256" key="6">
    <source>
        <dbReference type="ARBA" id="ARBA00022692"/>
    </source>
</evidence>
<keyword evidence="5" id="KW-0597">Phosphoprotein</keyword>
<feature type="region of interest" description="Disordered" evidence="19">
    <location>
        <begin position="1714"/>
        <end position="1740"/>
    </location>
</feature>
<feature type="region of interest" description="Disordered" evidence="19">
    <location>
        <begin position="67"/>
        <end position="111"/>
    </location>
</feature>
<feature type="compositionally biased region" description="Basic residues" evidence="19">
    <location>
        <begin position="183"/>
        <end position="194"/>
    </location>
</feature>
<dbReference type="InterPro" id="IPR044492">
    <property type="entry name" value="P_typ_ATPase_HD_dom"/>
</dbReference>